<dbReference type="Proteomes" id="UP000636458">
    <property type="component" value="Unassembled WGS sequence"/>
</dbReference>
<proteinExistence type="predicted"/>
<evidence type="ECO:0000256" key="2">
    <source>
        <dbReference type="SAM" id="Phobius"/>
    </source>
</evidence>
<feature type="region of interest" description="Disordered" evidence="1">
    <location>
        <begin position="1"/>
        <end position="26"/>
    </location>
</feature>
<feature type="region of interest" description="Disordered" evidence="1">
    <location>
        <begin position="108"/>
        <end position="134"/>
    </location>
</feature>
<evidence type="ECO:0008006" key="5">
    <source>
        <dbReference type="Google" id="ProtNLM"/>
    </source>
</evidence>
<feature type="transmembrane region" description="Helical" evidence="2">
    <location>
        <begin position="45"/>
        <end position="67"/>
    </location>
</feature>
<name>A0A934SNB5_9MICO</name>
<feature type="transmembrane region" description="Helical" evidence="2">
    <location>
        <begin position="79"/>
        <end position="101"/>
    </location>
</feature>
<keyword evidence="4" id="KW-1185">Reference proteome</keyword>
<protein>
    <recommendedName>
        <fullName evidence="5">Potassium transporter Trk</fullName>
    </recommendedName>
</protein>
<keyword evidence="2" id="KW-0812">Transmembrane</keyword>
<gene>
    <name evidence="3" type="ORF">IV501_12975</name>
</gene>
<dbReference type="EMBL" id="JAEPES010000004">
    <property type="protein sequence ID" value="MBK4348550.1"/>
    <property type="molecule type" value="Genomic_DNA"/>
</dbReference>
<organism evidence="3 4">
    <name type="scientific">Lacisediminihabitans changchengi</name>
    <dbReference type="NCBI Taxonomy" id="2787634"/>
    <lineage>
        <taxon>Bacteria</taxon>
        <taxon>Bacillati</taxon>
        <taxon>Actinomycetota</taxon>
        <taxon>Actinomycetes</taxon>
        <taxon>Micrococcales</taxon>
        <taxon>Microbacteriaceae</taxon>
        <taxon>Lacisediminihabitans</taxon>
    </lineage>
</organism>
<evidence type="ECO:0000313" key="4">
    <source>
        <dbReference type="Proteomes" id="UP000636458"/>
    </source>
</evidence>
<sequence length="134" mass="13865">MSTTPPNESAPESPANGSAETAPEPVEPIARVVTSRVSIRRAPKVPVFLVLGGAIGAIVTIIVTAAFPTDPATGFIATVGYFLLYGIPAGVVLGALVAIILDRVSYRRAKSVPAEQTTVDPLPYPDDDDASPQP</sequence>
<accession>A0A934SNB5</accession>
<keyword evidence="2" id="KW-1133">Transmembrane helix</keyword>
<evidence type="ECO:0000256" key="1">
    <source>
        <dbReference type="SAM" id="MobiDB-lite"/>
    </source>
</evidence>
<feature type="compositionally biased region" description="Acidic residues" evidence="1">
    <location>
        <begin position="125"/>
        <end position="134"/>
    </location>
</feature>
<dbReference type="AlphaFoldDB" id="A0A934SNB5"/>
<dbReference type="RefSeq" id="WP_200556743.1">
    <property type="nucleotide sequence ID" value="NZ_JAEPES010000004.1"/>
</dbReference>
<reference evidence="3" key="1">
    <citation type="submission" date="2021-01" db="EMBL/GenBank/DDBJ databases">
        <title>Lacisediminihabitans sp. nov. strain G11-30, isolated from Antarctic Soil.</title>
        <authorList>
            <person name="Li J."/>
        </authorList>
    </citation>
    <scope>NUCLEOTIDE SEQUENCE</scope>
    <source>
        <strain evidence="3">G11-30</strain>
    </source>
</reference>
<keyword evidence="2" id="KW-0472">Membrane</keyword>
<comment type="caution">
    <text evidence="3">The sequence shown here is derived from an EMBL/GenBank/DDBJ whole genome shotgun (WGS) entry which is preliminary data.</text>
</comment>
<evidence type="ECO:0000313" key="3">
    <source>
        <dbReference type="EMBL" id="MBK4348550.1"/>
    </source>
</evidence>